<reference evidence="1" key="1">
    <citation type="journal article" date="2023" name="Insect Mol. Biol.">
        <title>Genome sequencing provides insights into the evolution of gene families encoding plant cell wall-degrading enzymes in longhorned beetles.</title>
        <authorList>
            <person name="Shin N.R."/>
            <person name="Okamura Y."/>
            <person name="Kirsch R."/>
            <person name="Pauchet Y."/>
        </authorList>
    </citation>
    <scope>NUCLEOTIDE SEQUENCE</scope>
    <source>
        <strain evidence="1">AMC_N1</strain>
    </source>
</reference>
<comment type="caution">
    <text evidence="1">The sequence shown here is derived from an EMBL/GenBank/DDBJ whole genome shotgun (WGS) entry which is preliminary data.</text>
</comment>
<evidence type="ECO:0008006" key="3">
    <source>
        <dbReference type="Google" id="ProtNLM"/>
    </source>
</evidence>
<dbReference type="EMBL" id="JAPWTK010000146">
    <property type="protein sequence ID" value="KAJ8948001.1"/>
    <property type="molecule type" value="Genomic_DNA"/>
</dbReference>
<protein>
    <recommendedName>
        <fullName evidence="3">HTH CENPB-type domain-containing protein</fullName>
    </recommendedName>
</protein>
<dbReference type="AlphaFoldDB" id="A0AAV8Y900"/>
<gene>
    <name evidence="1" type="ORF">NQ318_011888</name>
</gene>
<keyword evidence="2" id="KW-1185">Reference proteome</keyword>
<sequence>MPRVRVRKTERALKSISVYEEAYKEVTENEVSIRSAAAKFELHYVSLSRFVKKKKQAIKQGYTIPVMMGYRCVRRVFDIDQEKRIVGYIIKAAQIFYGLPPKEIRKLAFQLAVKYSLNVPDTWRKNPMAGEDWFSGFMKRNPELSIRCAQATSLFQSNQF</sequence>
<proteinExistence type="predicted"/>
<organism evidence="1 2">
    <name type="scientific">Aromia moschata</name>
    <dbReference type="NCBI Taxonomy" id="1265417"/>
    <lineage>
        <taxon>Eukaryota</taxon>
        <taxon>Metazoa</taxon>
        <taxon>Ecdysozoa</taxon>
        <taxon>Arthropoda</taxon>
        <taxon>Hexapoda</taxon>
        <taxon>Insecta</taxon>
        <taxon>Pterygota</taxon>
        <taxon>Neoptera</taxon>
        <taxon>Endopterygota</taxon>
        <taxon>Coleoptera</taxon>
        <taxon>Polyphaga</taxon>
        <taxon>Cucujiformia</taxon>
        <taxon>Chrysomeloidea</taxon>
        <taxon>Cerambycidae</taxon>
        <taxon>Cerambycinae</taxon>
        <taxon>Callichromatini</taxon>
        <taxon>Aromia</taxon>
    </lineage>
</organism>
<evidence type="ECO:0000313" key="1">
    <source>
        <dbReference type="EMBL" id="KAJ8948001.1"/>
    </source>
</evidence>
<name>A0AAV8Y900_9CUCU</name>
<dbReference type="Proteomes" id="UP001162162">
    <property type="component" value="Unassembled WGS sequence"/>
</dbReference>
<evidence type="ECO:0000313" key="2">
    <source>
        <dbReference type="Proteomes" id="UP001162162"/>
    </source>
</evidence>
<accession>A0AAV8Y900</accession>